<dbReference type="GO" id="GO:0006261">
    <property type="term" value="P:DNA-templated DNA replication"/>
    <property type="evidence" value="ECO:0007669"/>
    <property type="project" value="TreeGrafter"/>
</dbReference>
<evidence type="ECO:0000256" key="6">
    <source>
        <dbReference type="ARBA" id="ARBA00034754"/>
    </source>
</evidence>
<dbReference type="PANTHER" id="PTHR34388:SF1">
    <property type="entry name" value="DNA POLYMERASE III SUBUNIT DELTA"/>
    <property type="match status" value="1"/>
</dbReference>
<dbReference type="RefSeq" id="WP_114075361.1">
    <property type="nucleotide sequence ID" value="NZ_CP030918.1"/>
</dbReference>
<keyword evidence="4" id="KW-0235">DNA replication</keyword>
<dbReference type="EMBL" id="CP030918">
    <property type="protein sequence ID" value="AXC49042.1"/>
    <property type="molecule type" value="Genomic_DNA"/>
</dbReference>
<dbReference type="NCBIfam" id="TIGR01128">
    <property type="entry name" value="holA"/>
    <property type="match status" value="1"/>
</dbReference>
<evidence type="ECO:0000313" key="9">
    <source>
        <dbReference type="EMBL" id="AXC49042.1"/>
    </source>
</evidence>
<evidence type="ECO:0000256" key="8">
    <source>
        <dbReference type="SAM" id="MobiDB-lite"/>
    </source>
</evidence>
<dbReference type="EC" id="2.7.7.7" evidence="1"/>
<name>A0A344PI37_9RHOB</name>
<dbReference type="GO" id="GO:0003887">
    <property type="term" value="F:DNA-directed DNA polymerase activity"/>
    <property type="evidence" value="ECO:0007669"/>
    <property type="project" value="UniProtKB-KW"/>
</dbReference>
<dbReference type="KEGG" id="pars:DRW48_04470"/>
<evidence type="ECO:0000256" key="1">
    <source>
        <dbReference type="ARBA" id="ARBA00012417"/>
    </source>
</evidence>
<comment type="similarity">
    <text evidence="6">Belongs to the DNA polymerase HolA subunit family.</text>
</comment>
<organism evidence="9 10">
    <name type="scientific">Paracoccus suum</name>
    <dbReference type="NCBI Taxonomy" id="2259340"/>
    <lineage>
        <taxon>Bacteria</taxon>
        <taxon>Pseudomonadati</taxon>
        <taxon>Pseudomonadota</taxon>
        <taxon>Alphaproteobacteria</taxon>
        <taxon>Rhodobacterales</taxon>
        <taxon>Paracoccaceae</taxon>
        <taxon>Paracoccus</taxon>
    </lineage>
</organism>
<dbReference type="InterPro" id="IPR027417">
    <property type="entry name" value="P-loop_NTPase"/>
</dbReference>
<evidence type="ECO:0000256" key="2">
    <source>
        <dbReference type="ARBA" id="ARBA00022679"/>
    </source>
</evidence>
<dbReference type="OrthoDB" id="9804983at2"/>
<keyword evidence="10" id="KW-1185">Reference proteome</keyword>
<proteinExistence type="inferred from homology"/>
<keyword evidence="3" id="KW-0548">Nucleotidyltransferase</keyword>
<evidence type="ECO:0000256" key="5">
    <source>
        <dbReference type="ARBA" id="ARBA00022932"/>
    </source>
</evidence>
<keyword evidence="2" id="KW-0808">Transferase</keyword>
<protein>
    <recommendedName>
        <fullName evidence="1">DNA-directed DNA polymerase</fullName>
        <ecNumber evidence="1">2.7.7.7</ecNumber>
    </recommendedName>
</protein>
<gene>
    <name evidence="9" type="ORF">DRW48_04470</name>
</gene>
<evidence type="ECO:0000256" key="3">
    <source>
        <dbReference type="ARBA" id="ARBA00022695"/>
    </source>
</evidence>
<dbReference type="AlphaFoldDB" id="A0A344PI37"/>
<dbReference type="GO" id="GO:0009360">
    <property type="term" value="C:DNA polymerase III complex"/>
    <property type="evidence" value="ECO:0007669"/>
    <property type="project" value="TreeGrafter"/>
</dbReference>
<feature type="region of interest" description="Disordered" evidence="8">
    <location>
        <begin position="264"/>
        <end position="284"/>
    </location>
</feature>
<dbReference type="InterPro" id="IPR008921">
    <property type="entry name" value="DNA_pol3_clamp-load_cplx_C"/>
</dbReference>
<evidence type="ECO:0000256" key="4">
    <source>
        <dbReference type="ARBA" id="ARBA00022705"/>
    </source>
</evidence>
<keyword evidence="5" id="KW-0239">DNA-directed DNA polymerase</keyword>
<dbReference type="Proteomes" id="UP000252023">
    <property type="component" value="Chromosome"/>
</dbReference>
<accession>A0A344PI37</accession>
<evidence type="ECO:0000256" key="7">
    <source>
        <dbReference type="ARBA" id="ARBA00049244"/>
    </source>
</evidence>
<dbReference type="PANTHER" id="PTHR34388">
    <property type="entry name" value="DNA POLYMERASE III SUBUNIT DELTA"/>
    <property type="match status" value="1"/>
</dbReference>
<reference evidence="10" key="1">
    <citation type="submission" date="2018-07" db="EMBL/GenBank/DDBJ databases">
        <title>Genome sequencing of Paracoccus sp. SC2-6.</title>
        <authorList>
            <person name="Heo J."/>
            <person name="Kim S.-J."/>
            <person name="Kwon S.-W."/>
        </authorList>
    </citation>
    <scope>NUCLEOTIDE SEQUENCE [LARGE SCALE GENOMIC DNA]</scope>
    <source>
        <strain evidence="10">SC2-6</strain>
    </source>
</reference>
<sequence length="343" mass="36976">MNLRGAEIARYLARPDPTRPALLIWGQDAMRVALKRQQAVAALTGPDAETEMRLTRIPGADLRRDPAALMDAVKAVGFFPGQRVVLVDEATDALAGAVSAALDDWASGDAVIVLAAGALTKASALRKLFEGHRSAVCAPIYDDPPGEDEIEGWLRDAGLHEVPRDAMRDLTALARALDPGDFRQTVEKIGLYKHGDPTPLTPEEIAALAPATIEAEVDALIDLVAEGRAAEFGVLMRRIEAQGTTPVTLAIAALRHFRGLHAAASDPGGAQAGLSRMRPPVFGPRRDRMARQAQDWGMTRLEEALHLLIDTDLQLRSSSRAPAMALVERALIRLSMLPRGNRR</sequence>
<dbReference type="Gene3D" id="3.40.50.300">
    <property type="entry name" value="P-loop containing nucleotide triphosphate hydrolases"/>
    <property type="match status" value="1"/>
</dbReference>
<evidence type="ECO:0000313" key="10">
    <source>
        <dbReference type="Proteomes" id="UP000252023"/>
    </source>
</evidence>
<dbReference type="GO" id="GO:0003677">
    <property type="term" value="F:DNA binding"/>
    <property type="evidence" value="ECO:0007669"/>
    <property type="project" value="InterPro"/>
</dbReference>
<dbReference type="Gene3D" id="1.20.272.10">
    <property type="match status" value="1"/>
</dbReference>
<dbReference type="SUPFAM" id="SSF48019">
    <property type="entry name" value="post-AAA+ oligomerization domain-like"/>
    <property type="match status" value="1"/>
</dbReference>
<dbReference type="InterPro" id="IPR005790">
    <property type="entry name" value="DNA_polIII_delta"/>
</dbReference>
<comment type="catalytic activity">
    <reaction evidence="7">
        <text>DNA(n) + a 2'-deoxyribonucleoside 5'-triphosphate = DNA(n+1) + diphosphate</text>
        <dbReference type="Rhea" id="RHEA:22508"/>
        <dbReference type="Rhea" id="RHEA-COMP:17339"/>
        <dbReference type="Rhea" id="RHEA-COMP:17340"/>
        <dbReference type="ChEBI" id="CHEBI:33019"/>
        <dbReference type="ChEBI" id="CHEBI:61560"/>
        <dbReference type="ChEBI" id="CHEBI:173112"/>
        <dbReference type="EC" id="2.7.7.7"/>
    </reaction>
</comment>